<evidence type="ECO:0000256" key="1">
    <source>
        <dbReference type="SAM" id="MobiDB-lite"/>
    </source>
</evidence>
<dbReference type="RefSeq" id="XP_056747211.1">
    <property type="nucleotide sequence ID" value="XM_056901924.1"/>
</dbReference>
<dbReference type="EMBL" id="JAQJAE010000006">
    <property type="protein sequence ID" value="KAJ5588192.1"/>
    <property type="molecule type" value="Genomic_DNA"/>
</dbReference>
<gene>
    <name evidence="2" type="ORF">N7537_010870</name>
</gene>
<comment type="caution">
    <text evidence="2">The sequence shown here is derived from an EMBL/GenBank/DDBJ whole genome shotgun (WGS) entry which is preliminary data.</text>
</comment>
<feature type="compositionally biased region" description="Polar residues" evidence="1">
    <location>
        <begin position="106"/>
        <end position="128"/>
    </location>
</feature>
<dbReference type="PANTHER" id="PTHR40618:SF1">
    <property type="entry name" value="B-ZIP TRANSCRIPTION FACTOR (EUROFUNG)"/>
    <property type="match status" value="1"/>
</dbReference>
<name>A0AAD6DM17_9EURO</name>
<dbReference type="GeneID" id="81592166"/>
<organism evidence="2 3">
    <name type="scientific">Penicillium hordei</name>
    <dbReference type="NCBI Taxonomy" id="40994"/>
    <lineage>
        <taxon>Eukaryota</taxon>
        <taxon>Fungi</taxon>
        <taxon>Dikarya</taxon>
        <taxon>Ascomycota</taxon>
        <taxon>Pezizomycotina</taxon>
        <taxon>Eurotiomycetes</taxon>
        <taxon>Eurotiomycetidae</taxon>
        <taxon>Eurotiales</taxon>
        <taxon>Aspergillaceae</taxon>
        <taxon>Penicillium</taxon>
    </lineage>
</organism>
<reference evidence="2" key="1">
    <citation type="journal article" date="2023" name="IMA Fungus">
        <title>Comparative genomic study of the Penicillium genus elucidates a diverse pangenome and 15 lateral gene transfer events.</title>
        <authorList>
            <person name="Petersen C."/>
            <person name="Sorensen T."/>
            <person name="Nielsen M.R."/>
            <person name="Sondergaard T.E."/>
            <person name="Sorensen J.L."/>
            <person name="Fitzpatrick D.A."/>
            <person name="Frisvad J.C."/>
            <person name="Nielsen K.L."/>
        </authorList>
    </citation>
    <scope>NUCLEOTIDE SEQUENCE</scope>
    <source>
        <strain evidence="2">IBT 12815</strain>
    </source>
</reference>
<evidence type="ECO:0000313" key="2">
    <source>
        <dbReference type="EMBL" id="KAJ5588192.1"/>
    </source>
</evidence>
<feature type="region of interest" description="Disordered" evidence="1">
    <location>
        <begin position="106"/>
        <end position="131"/>
    </location>
</feature>
<keyword evidence="3" id="KW-1185">Reference proteome</keyword>
<evidence type="ECO:0000313" key="3">
    <source>
        <dbReference type="Proteomes" id="UP001213799"/>
    </source>
</evidence>
<feature type="region of interest" description="Disordered" evidence="1">
    <location>
        <begin position="1"/>
        <end position="21"/>
    </location>
</feature>
<feature type="compositionally biased region" description="Basic residues" evidence="1">
    <location>
        <begin position="1"/>
        <end position="12"/>
    </location>
</feature>
<reference evidence="2" key="2">
    <citation type="submission" date="2023-01" db="EMBL/GenBank/DDBJ databases">
        <authorList>
            <person name="Petersen C."/>
        </authorList>
    </citation>
    <scope>NUCLEOTIDE SEQUENCE</scope>
    <source>
        <strain evidence="2">IBT 12815</strain>
    </source>
</reference>
<evidence type="ECO:0008006" key="4">
    <source>
        <dbReference type="Google" id="ProtNLM"/>
    </source>
</evidence>
<protein>
    <recommendedName>
        <fullName evidence="4">BZIP domain-containing protein</fullName>
    </recommendedName>
</protein>
<dbReference type="PANTHER" id="PTHR40618">
    <property type="entry name" value="B-ZIP TRANSCRIPTION FACTOR (EUROFUNG)-RELATED"/>
    <property type="match status" value="1"/>
</dbReference>
<sequence>MEGVRTWRRGRPRIQDEKSVNDVEQMRLAQRSYRARKEKAQQSEKIRAQGLNSALDDTFEIFSTLHQRIVNTSQIQNTPDILLHLNDASRQMAAIASSCNKDLQLQNNPMNMSPSSPEQAHGTTSQPPATDVIRGQDKEWRPQLPLAAQLPASYPLVTRDSRLMAISLRTKTSSKISLPARFIRACFKRAVTILSSSAVHGSQQLVLTLPLQWLGKDAVIINSLQVLESFLPSVADFQYPLHSAPGQPHMYRVVEGGTKTLPRAPAPLLQRIAKGRTRTMLDTHFLPLQGEWLEAVDVEEYLEERGIYIRDAIRDDMTSTDETLYENIASGIEQNTPVLAPSSTPSQLDVSLSTDFRGHEASDYSVFGLPWVKPLTRSANGQPLPNTIADVPSTELSSVPQSSFKPQATQIPTKASQINVDLDKLIHLLAENAMCLGPTPGIRKAAVDASIRGSVILS</sequence>
<proteinExistence type="predicted"/>
<accession>A0AAD6DM17</accession>
<dbReference type="Proteomes" id="UP001213799">
    <property type="component" value="Unassembled WGS sequence"/>
</dbReference>
<dbReference type="AlphaFoldDB" id="A0AAD6DM17"/>